<protein>
    <submittedName>
        <fullName evidence="1">Uncharacterized protein</fullName>
    </submittedName>
</protein>
<dbReference type="Proteomes" id="UP001732700">
    <property type="component" value="Chromosome 2C"/>
</dbReference>
<evidence type="ECO:0000313" key="1">
    <source>
        <dbReference type="EnsemblPlants" id="AVESA.00010b.r2.2CG0320670.1.CDS"/>
    </source>
</evidence>
<organism evidence="1 2">
    <name type="scientific">Avena sativa</name>
    <name type="common">Oat</name>
    <dbReference type="NCBI Taxonomy" id="4498"/>
    <lineage>
        <taxon>Eukaryota</taxon>
        <taxon>Viridiplantae</taxon>
        <taxon>Streptophyta</taxon>
        <taxon>Embryophyta</taxon>
        <taxon>Tracheophyta</taxon>
        <taxon>Spermatophyta</taxon>
        <taxon>Magnoliopsida</taxon>
        <taxon>Liliopsida</taxon>
        <taxon>Poales</taxon>
        <taxon>Poaceae</taxon>
        <taxon>BOP clade</taxon>
        <taxon>Pooideae</taxon>
        <taxon>Poodae</taxon>
        <taxon>Poeae</taxon>
        <taxon>Poeae Chloroplast Group 1 (Aveneae type)</taxon>
        <taxon>Aveninae</taxon>
        <taxon>Avena</taxon>
    </lineage>
</organism>
<accession>A0ACD5UWG5</accession>
<dbReference type="EnsemblPlants" id="AVESA.00010b.r2.2CG0320670.1">
    <property type="protein sequence ID" value="AVESA.00010b.r2.2CG0320670.1.CDS"/>
    <property type="gene ID" value="AVESA.00010b.r2.2CG0320670"/>
</dbReference>
<keyword evidence="2" id="KW-1185">Reference proteome</keyword>
<reference evidence="1" key="1">
    <citation type="submission" date="2021-05" db="EMBL/GenBank/DDBJ databases">
        <authorList>
            <person name="Scholz U."/>
            <person name="Mascher M."/>
            <person name="Fiebig A."/>
        </authorList>
    </citation>
    <scope>NUCLEOTIDE SEQUENCE [LARGE SCALE GENOMIC DNA]</scope>
</reference>
<evidence type="ECO:0000313" key="2">
    <source>
        <dbReference type="Proteomes" id="UP001732700"/>
    </source>
</evidence>
<reference evidence="1" key="2">
    <citation type="submission" date="2025-09" db="UniProtKB">
        <authorList>
            <consortium name="EnsemblPlants"/>
        </authorList>
    </citation>
    <scope>IDENTIFICATION</scope>
</reference>
<proteinExistence type="predicted"/>
<name>A0ACD5UWG5_AVESA</name>
<sequence length="229" mass="24887">MYNRTHPHPHLFSAPLPSATTAAATAAAPHPSYSPAEQIRRSARMAINLAAMSPSLRYCSAGAAVHRSAWLRSAGFLGRNNRTNRIGLKLSCLAPTAGSYAHDFDSDSETLPPGPWWGEALLDEDAEFFPLADFFPVGQGKKELDAIWQALVTAPLESVVVTLRDMVAAGNFFRCRSFHAGTLSGALLVVAGLCQLYKTTPTLFMDIALGYMFYKLSALSGQLQRWQVI</sequence>